<protein>
    <submittedName>
        <fullName evidence="2">Lysine exporter LysO family protein</fullName>
    </submittedName>
</protein>
<dbReference type="Pfam" id="PF03956">
    <property type="entry name" value="Lys_export"/>
    <property type="match status" value="1"/>
</dbReference>
<evidence type="ECO:0000313" key="2">
    <source>
        <dbReference type="EMBL" id="NEZ46923.1"/>
    </source>
</evidence>
<accession>A0A6M0R9K9</accession>
<dbReference type="InterPro" id="IPR005642">
    <property type="entry name" value="LysO"/>
</dbReference>
<proteinExistence type="predicted"/>
<keyword evidence="1" id="KW-0472">Membrane</keyword>
<keyword evidence="1" id="KW-0812">Transmembrane</keyword>
<evidence type="ECO:0000256" key="1">
    <source>
        <dbReference type="SAM" id="Phobius"/>
    </source>
</evidence>
<name>A0A6M0R9K9_9CLOT</name>
<dbReference type="EMBL" id="SXDP01000004">
    <property type="protein sequence ID" value="NEZ46923.1"/>
    <property type="molecule type" value="Genomic_DNA"/>
</dbReference>
<keyword evidence="3" id="KW-1185">Reference proteome</keyword>
<dbReference type="RefSeq" id="WP_163249091.1">
    <property type="nucleotide sequence ID" value="NZ_SXDP01000004.1"/>
</dbReference>
<organism evidence="2 3">
    <name type="scientific">Clostridium niameyense</name>
    <dbReference type="NCBI Taxonomy" id="1622073"/>
    <lineage>
        <taxon>Bacteria</taxon>
        <taxon>Bacillati</taxon>
        <taxon>Bacillota</taxon>
        <taxon>Clostridia</taxon>
        <taxon>Eubacteriales</taxon>
        <taxon>Clostridiaceae</taxon>
        <taxon>Clostridium</taxon>
    </lineage>
</organism>
<dbReference type="GO" id="GO:0015661">
    <property type="term" value="F:L-lysine efflux transmembrane transporter activity"/>
    <property type="evidence" value="ECO:0007669"/>
    <property type="project" value="InterPro"/>
</dbReference>
<comment type="caution">
    <text evidence="2">The sequence shown here is derived from an EMBL/GenBank/DDBJ whole genome shotgun (WGS) entry which is preliminary data.</text>
</comment>
<reference evidence="2 3" key="1">
    <citation type="submission" date="2019-04" db="EMBL/GenBank/DDBJ databases">
        <title>Genome sequencing of Clostridium botulinum Groups I-IV and Clostridium butyricum.</title>
        <authorList>
            <person name="Brunt J."/>
            <person name="Van Vliet A.H.M."/>
            <person name="Stringer S.C."/>
            <person name="Carter A.T."/>
            <person name="Peck M.W."/>
        </authorList>
    </citation>
    <scope>NUCLEOTIDE SEQUENCE [LARGE SCALE GENOMIC DNA]</scope>
    <source>
        <strain evidence="2 3">IFR 18/094</strain>
    </source>
</reference>
<dbReference type="Gene3D" id="1.20.1530.20">
    <property type="match status" value="1"/>
</dbReference>
<dbReference type="InterPro" id="IPR038770">
    <property type="entry name" value="Na+/solute_symporter_sf"/>
</dbReference>
<evidence type="ECO:0000313" key="3">
    <source>
        <dbReference type="Proteomes" id="UP000473885"/>
    </source>
</evidence>
<feature type="transmembrane region" description="Helical" evidence="1">
    <location>
        <begin position="65"/>
        <end position="83"/>
    </location>
</feature>
<sequence>MWAILLFLIIGILIGRFKELSEKGKKINGYMQQIGVIFLLFFMGASIGANKSVLKNIKTIGRTSLIFAISAIVFSVFVLYFVSEKFLKEGEEE</sequence>
<dbReference type="Proteomes" id="UP000473885">
    <property type="component" value="Unassembled WGS sequence"/>
</dbReference>
<feature type="transmembrane region" description="Helical" evidence="1">
    <location>
        <begin position="33"/>
        <end position="53"/>
    </location>
</feature>
<dbReference type="AlphaFoldDB" id="A0A6M0R9K9"/>
<gene>
    <name evidence="2" type="ORF">FDF74_06820</name>
</gene>
<keyword evidence="1" id="KW-1133">Transmembrane helix</keyword>